<evidence type="ECO:0000313" key="8">
    <source>
        <dbReference type="Proteomes" id="UP000194003"/>
    </source>
</evidence>
<keyword evidence="1 6" id="KW-0474">Menaquinone biosynthesis</keyword>
<dbReference type="NCBIfam" id="NF001244">
    <property type="entry name" value="PRK00216.1-5"/>
    <property type="match status" value="1"/>
</dbReference>
<dbReference type="PANTHER" id="PTHR43591">
    <property type="entry name" value="METHYLTRANSFERASE"/>
    <property type="match status" value="1"/>
</dbReference>
<dbReference type="Proteomes" id="UP000194003">
    <property type="component" value="Unassembled WGS sequence"/>
</dbReference>
<dbReference type="InterPro" id="IPR023576">
    <property type="entry name" value="UbiE/COQ5_MeTrFase_CS"/>
</dbReference>
<evidence type="ECO:0000256" key="1">
    <source>
        <dbReference type="ARBA" id="ARBA00022428"/>
    </source>
</evidence>
<keyword evidence="3 6" id="KW-0808">Transferase</keyword>
<keyword evidence="4 6" id="KW-0831">Ubiquinone biosynthesis</keyword>
<evidence type="ECO:0000256" key="5">
    <source>
        <dbReference type="ARBA" id="ARBA00022691"/>
    </source>
</evidence>
<organism evidence="7 8">
    <name type="scientific">Magnetofaba australis IT-1</name>
    <dbReference type="NCBI Taxonomy" id="1434232"/>
    <lineage>
        <taxon>Bacteria</taxon>
        <taxon>Pseudomonadati</taxon>
        <taxon>Pseudomonadota</taxon>
        <taxon>Magnetococcia</taxon>
        <taxon>Magnetococcales</taxon>
        <taxon>Magnetococcaceae</taxon>
        <taxon>Magnetofaba</taxon>
    </lineage>
</organism>
<dbReference type="PROSITE" id="PS51608">
    <property type="entry name" value="SAM_MT_UBIE"/>
    <property type="match status" value="1"/>
</dbReference>
<keyword evidence="5 6" id="KW-0949">S-adenosyl-L-methionine</keyword>
<evidence type="ECO:0000256" key="2">
    <source>
        <dbReference type="ARBA" id="ARBA00022603"/>
    </source>
</evidence>
<dbReference type="EC" id="2.1.1.201" evidence="6"/>
<dbReference type="PANTHER" id="PTHR43591:SF24">
    <property type="entry name" value="2-METHOXY-6-POLYPRENYL-1,4-BENZOQUINOL METHYLASE, MITOCHONDRIAL"/>
    <property type="match status" value="1"/>
</dbReference>
<dbReference type="InterPro" id="IPR004033">
    <property type="entry name" value="UbiE/COQ5_MeTrFase"/>
</dbReference>
<dbReference type="EMBL" id="LVJN01000020">
    <property type="protein sequence ID" value="OSM01497.1"/>
    <property type="molecule type" value="Genomic_DNA"/>
</dbReference>
<evidence type="ECO:0000256" key="4">
    <source>
        <dbReference type="ARBA" id="ARBA00022688"/>
    </source>
</evidence>
<accession>A0A1Y2K1D9</accession>
<dbReference type="GO" id="GO:0043770">
    <property type="term" value="F:demethylmenaquinone methyltransferase activity"/>
    <property type="evidence" value="ECO:0007669"/>
    <property type="project" value="UniProtKB-UniRule"/>
</dbReference>
<comment type="function">
    <text evidence="6">Methyltransferase required for the conversion of demethylmenaquinol (DMKH2) to menaquinol (MKH2) and the conversion of 2-polyprenyl-6-methoxy-1,4-benzoquinol (DDMQH2) to 2-polyprenyl-3-methyl-6-methoxy-1,4-benzoquinol (DMQH2).</text>
</comment>
<dbReference type="UniPathway" id="UPA00079">
    <property type="reaction ID" value="UER00169"/>
</dbReference>
<comment type="caution">
    <text evidence="7">The sequence shown here is derived from an EMBL/GenBank/DDBJ whole genome shotgun (WGS) entry which is preliminary data.</text>
</comment>
<dbReference type="GO" id="GO:0008425">
    <property type="term" value="F:2-methoxy-6-polyprenyl-1,4-benzoquinol methyltransferase activity"/>
    <property type="evidence" value="ECO:0007669"/>
    <property type="project" value="UniProtKB-UniRule"/>
</dbReference>
<feature type="binding site" evidence="6">
    <location>
        <position position="71"/>
    </location>
    <ligand>
        <name>S-adenosyl-L-methionine</name>
        <dbReference type="ChEBI" id="CHEBI:59789"/>
    </ligand>
</feature>
<dbReference type="InterPro" id="IPR029063">
    <property type="entry name" value="SAM-dependent_MTases_sf"/>
</dbReference>
<dbReference type="GO" id="GO:0009234">
    <property type="term" value="P:menaquinone biosynthetic process"/>
    <property type="evidence" value="ECO:0007669"/>
    <property type="project" value="UniProtKB-UniRule"/>
</dbReference>
<dbReference type="HAMAP" id="MF_01813">
    <property type="entry name" value="MenG_UbiE_methyltr"/>
    <property type="match status" value="1"/>
</dbReference>
<keyword evidence="2 6" id="KW-0489">Methyltransferase</keyword>
<dbReference type="STRING" id="1434232.MAIT1_01479"/>
<feature type="binding site" evidence="6">
    <location>
        <begin position="99"/>
        <end position="100"/>
    </location>
    <ligand>
        <name>S-adenosyl-L-methionine</name>
        <dbReference type="ChEBI" id="CHEBI:59789"/>
    </ligand>
</feature>
<evidence type="ECO:0000256" key="6">
    <source>
        <dbReference type="HAMAP-Rule" id="MF_01813"/>
    </source>
</evidence>
<dbReference type="PROSITE" id="PS01184">
    <property type="entry name" value="UBIE_2"/>
    <property type="match status" value="1"/>
</dbReference>
<evidence type="ECO:0000256" key="3">
    <source>
        <dbReference type="ARBA" id="ARBA00022679"/>
    </source>
</evidence>
<dbReference type="Gene3D" id="3.40.50.150">
    <property type="entry name" value="Vaccinia Virus protein VP39"/>
    <property type="match status" value="1"/>
</dbReference>
<reference evidence="7 8" key="1">
    <citation type="journal article" date="2016" name="BMC Genomics">
        <title>Combined genomic and structural analyses of a cultured magnetotactic bacterium reveals its niche adaptation to a dynamic environment.</title>
        <authorList>
            <person name="Araujo A.C."/>
            <person name="Morillo V."/>
            <person name="Cypriano J."/>
            <person name="Teixeira L.C."/>
            <person name="Leao P."/>
            <person name="Lyra S."/>
            <person name="Almeida L.G."/>
            <person name="Bazylinski D.A."/>
            <person name="Vasconcellos A.T."/>
            <person name="Abreu F."/>
            <person name="Lins U."/>
        </authorList>
    </citation>
    <scope>NUCLEOTIDE SEQUENCE [LARGE SCALE GENOMIC DNA]</scope>
    <source>
        <strain evidence="7 8">IT-1</strain>
    </source>
</reference>
<comment type="caution">
    <text evidence="6">Lacks conserved residue(s) required for the propagation of feature annotation.</text>
</comment>
<dbReference type="NCBIfam" id="TIGR01934">
    <property type="entry name" value="MenG_MenH_UbiE"/>
    <property type="match status" value="1"/>
</dbReference>
<comment type="catalytic activity">
    <reaction evidence="6">
        <text>a 2-methoxy-6-(all-trans-polyprenyl)benzene-1,4-diol + S-adenosyl-L-methionine = a 5-methoxy-2-methyl-3-(all-trans-polyprenyl)benzene-1,4-diol + S-adenosyl-L-homocysteine + H(+)</text>
        <dbReference type="Rhea" id="RHEA:28286"/>
        <dbReference type="Rhea" id="RHEA-COMP:10858"/>
        <dbReference type="Rhea" id="RHEA-COMP:10859"/>
        <dbReference type="ChEBI" id="CHEBI:15378"/>
        <dbReference type="ChEBI" id="CHEBI:57856"/>
        <dbReference type="ChEBI" id="CHEBI:59789"/>
        <dbReference type="ChEBI" id="CHEBI:84166"/>
        <dbReference type="ChEBI" id="CHEBI:84167"/>
        <dbReference type="EC" id="2.1.1.201"/>
    </reaction>
</comment>
<dbReference type="SUPFAM" id="SSF53335">
    <property type="entry name" value="S-adenosyl-L-methionine-dependent methyltransferases"/>
    <property type="match status" value="1"/>
</dbReference>
<name>A0A1Y2K1D9_9PROT</name>
<dbReference type="GO" id="GO:0009060">
    <property type="term" value="P:aerobic respiration"/>
    <property type="evidence" value="ECO:0007669"/>
    <property type="project" value="UniProtKB-UniRule"/>
</dbReference>
<dbReference type="AlphaFoldDB" id="A0A1Y2K1D9"/>
<comment type="pathway">
    <text evidence="6">Quinol/quinone metabolism; menaquinone biosynthesis; menaquinol from 1,4-dihydroxy-2-naphthoate: step 2/2.</text>
</comment>
<evidence type="ECO:0000313" key="7">
    <source>
        <dbReference type="EMBL" id="OSM01497.1"/>
    </source>
</evidence>
<gene>
    <name evidence="6" type="primary">ubiE</name>
    <name evidence="7" type="ORF">MAIT1_01479</name>
</gene>
<comment type="similarity">
    <text evidence="6">Belongs to the class I-like SAM-binding methyltransferase superfamily. MenG/UbiE family.</text>
</comment>
<dbReference type="CDD" id="cd02440">
    <property type="entry name" value="AdoMet_MTases"/>
    <property type="match status" value="1"/>
</dbReference>
<dbReference type="GO" id="GO:0032259">
    <property type="term" value="P:methylation"/>
    <property type="evidence" value="ECO:0007669"/>
    <property type="project" value="UniProtKB-KW"/>
</dbReference>
<protein>
    <recommendedName>
        <fullName evidence="6">Ubiquinone/menaquinone biosynthesis C-methyltransferase UbiE</fullName>
        <ecNumber evidence="6">2.1.1.163</ecNumber>
        <ecNumber evidence="6">2.1.1.201</ecNumber>
    </recommendedName>
    <alternativeName>
        <fullName evidence="6">2-methoxy-6-polyprenyl-1,4-benzoquinol methylase</fullName>
    </alternativeName>
    <alternativeName>
        <fullName evidence="6">Demethylmenaquinone methyltransferase</fullName>
    </alternativeName>
</protein>
<dbReference type="EC" id="2.1.1.163" evidence="6"/>
<comment type="pathway">
    <text evidence="6">Cofactor biosynthesis; ubiquinone biosynthesis.</text>
</comment>
<dbReference type="Pfam" id="PF01209">
    <property type="entry name" value="Ubie_methyltran"/>
    <property type="match status" value="1"/>
</dbReference>
<keyword evidence="8" id="KW-1185">Reference proteome</keyword>
<proteinExistence type="inferred from homology"/>
<dbReference type="UniPathway" id="UPA00232"/>
<sequence length="227" mass="25718">MRRVFDSVAEKYDLMNDLMSLGIHRLWKRQAIAKLKLQPGDHCLDLAGGTGDLAILMHKKMEGQGRVTLCDINLSMLKQGRKRLTDEGMVSSIDWVCGNAEKLPFPDNSFQAATIGFGIRNVTRIQRALDEMQRVVKPGGQVLVLEFSKVAIPFLRPIYDTYSFNLLPEIGQIVTKDRDSYQYLVESIRQFPDQETFKEMMESAGLYRVRYDNLSAGIAAIHVGFKV</sequence>
<feature type="binding site" evidence="6">
    <location>
        <position position="50"/>
    </location>
    <ligand>
        <name>S-adenosyl-L-methionine</name>
        <dbReference type="ChEBI" id="CHEBI:59789"/>
    </ligand>
</feature>
<dbReference type="PROSITE" id="PS01183">
    <property type="entry name" value="UBIE_1"/>
    <property type="match status" value="1"/>
</dbReference>
<comment type="catalytic activity">
    <reaction evidence="6">
        <text>a 2-demethylmenaquinol + S-adenosyl-L-methionine = a menaquinol + S-adenosyl-L-homocysteine + H(+)</text>
        <dbReference type="Rhea" id="RHEA:42640"/>
        <dbReference type="Rhea" id="RHEA-COMP:9539"/>
        <dbReference type="Rhea" id="RHEA-COMP:9563"/>
        <dbReference type="ChEBI" id="CHEBI:15378"/>
        <dbReference type="ChEBI" id="CHEBI:18151"/>
        <dbReference type="ChEBI" id="CHEBI:55437"/>
        <dbReference type="ChEBI" id="CHEBI:57856"/>
        <dbReference type="ChEBI" id="CHEBI:59789"/>
        <dbReference type="EC" id="2.1.1.163"/>
    </reaction>
</comment>